<dbReference type="Pfam" id="PF01248">
    <property type="entry name" value="Ribosomal_L7Ae"/>
    <property type="match status" value="1"/>
</dbReference>
<dbReference type="PANTHER" id="PTHR46948">
    <property type="entry name" value="RIBONUCLEASE P PROTEIN SUBUNIT P38"/>
    <property type="match status" value="1"/>
</dbReference>
<dbReference type="GO" id="GO:0033204">
    <property type="term" value="F:ribonuclease P RNA binding"/>
    <property type="evidence" value="ECO:0007669"/>
    <property type="project" value="TreeGrafter"/>
</dbReference>
<dbReference type="EMBL" id="NBIV01000016">
    <property type="protein sequence ID" value="PXF48211.1"/>
    <property type="molecule type" value="Genomic_DNA"/>
</dbReference>
<reference evidence="3 4" key="1">
    <citation type="journal article" date="2018" name="Mol. Biol. Evol.">
        <title>Analysis of the draft genome of the red seaweed Gracilariopsis chorda provides insights into genome size evolution in Rhodophyta.</title>
        <authorList>
            <person name="Lee J."/>
            <person name="Yang E.C."/>
            <person name="Graf L."/>
            <person name="Yang J.H."/>
            <person name="Qiu H."/>
            <person name="Zel Zion U."/>
            <person name="Chan C.X."/>
            <person name="Stephens T.G."/>
            <person name="Weber A.P.M."/>
            <person name="Boo G.H."/>
            <person name="Boo S.M."/>
            <person name="Kim K.M."/>
            <person name="Shin Y."/>
            <person name="Jung M."/>
            <person name="Lee S.J."/>
            <person name="Yim H.S."/>
            <person name="Lee J.H."/>
            <person name="Bhattacharya D."/>
            <person name="Yoon H.S."/>
        </authorList>
    </citation>
    <scope>NUCLEOTIDE SEQUENCE [LARGE SCALE GENOMIC DNA]</scope>
    <source>
        <strain evidence="3 4">SKKU-2015</strain>
        <tissue evidence="3">Whole body</tissue>
    </source>
</reference>
<dbReference type="GO" id="GO:0001682">
    <property type="term" value="P:tRNA 5'-leader removal"/>
    <property type="evidence" value="ECO:0007669"/>
    <property type="project" value="InterPro"/>
</dbReference>
<dbReference type="Gene3D" id="3.30.1330.30">
    <property type="match status" value="1"/>
</dbReference>
<name>A0A2V3J1C2_9FLOR</name>
<dbReference type="Proteomes" id="UP000247409">
    <property type="component" value="Unassembled WGS sequence"/>
</dbReference>
<dbReference type="PANTHER" id="PTHR46948:SF1">
    <property type="entry name" value="RIBONUCLEASE P PROTEIN SUBUNIT P38"/>
    <property type="match status" value="1"/>
</dbReference>
<evidence type="ECO:0000313" key="4">
    <source>
        <dbReference type="Proteomes" id="UP000247409"/>
    </source>
</evidence>
<keyword evidence="4" id="KW-1185">Reference proteome</keyword>
<dbReference type="AlphaFoldDB" id="A0A2V3J1C2"/>
<gene>
    <name evidence="3" type="ORF">BWQ96_02163</name>
</gene>
<evidence type="ECO:0000313" key="3">
    <source>
        <dbReference type="EMBL" id="PXF48211.1"/>
    </source>
</evidence>
<dbReference type="GO" id="GO:0000172">
    <property type="term" value="C:ribonuclease MRP complex"/>
    <property type="evidence" value="ECO:0007669"/>
    <property type="project" value="InterPro"/>
</dbReference>
<accession>A0A2V3J1C2</accession>
<dbReference type="InterPro" id="IPR004038">
    <property type="entry name" value="Ribosomal_eL8/eL30/eS12/Gad45"/>
</dbReference>
<dbReference type="STRING" id="448386.A0A2V3J1C2"/>
<evidence type="ECO:0000256" key="1">
    <source>
        <dbReference type="SAM" id="MobiDB-lite"/>
    </source>
</evidence>
<dbReference type="InterPro" id="IPR029064">
    <property type="entry name" value="Ribosomal_eL30-like_sf"/>
</dbReference>
<dbReference type="GO" id="GO:0005655">
    <property type="term" value="C:nucleolar ribonuclease P complex"/>
    <property type="evidence" value="ECO:0007669"/>
    <property type="project" value="InterPro"/>
</dbReference>
<dbReference type="OrthoDB" id="4597at2759"/>
<feature type="region of interest" description="Disordered" evidence="1">
    <location>
        <begin position="64"/>
        <end position="93"/>
    </location>
</feature>
<organism evidence="3 4">
    <name type="scientific">Gracilariopsis chorda</name>
    <dbReference type="NCBI Taxonomy" id="448386"/>
    <lineage>
        <taxon>Eukaryota</taxon>
        <taxon>Rhodophyta</taxon>
        <taxon>Florideophyceae</taxon>
        <taxon>Rhodymeniophycidae</taxon>
        <taxon>Gracilariales</taxon>
        <taxon>Gracilariaceae</taxon>
        <taxon>Gracilariopsis</taxon>
    </lineage>
</organism>
<protein>
    <submittedName>
        <fullName evidence="3">Ribonuclease P protein subunit p38</fullName>
    </submittedName>
</protein>
<dbReference type="GO" id="GO:0004526">
    <property type="term" value="F:ribonuclease P activity"/>
    <property type="evidence" value="ECO:0007669"/>
    <property type="project" value="TreeGrafter"/>
</dbReference>
<feature type="compositionally biased region" description="Basic and acidic residues" evidence="1">
    <location>
        <begin position="72"/>
        <end position="87"/>
    </location>
</feature>
<evidence type="ECO:0000259" key="2">
    <source>
        <dbReference type="Pfam" id="PF01248"/>
    </source>
</evidence>
<feature type="region of interest" description="Disordered" evidence="1">
    <location>
        <begin position="1"/>
        <end position="21"/>
    </location>
</feature>
<proteinExistence type="predicted"/>
<dbReference type="GO" id="GO:0001650">
    <property type="term" value="C:fibrillar center"/>
    <property type="evidence" value="ECO:0007669"/>
    <property type="project" value="TreeGrafter"/>
</dbReference>
<dbReference type="InterPro" id="IPR042848">
    <property type="entry name" value="Rpp38"/>
</dbReference>
<comment type="caution">
    <text evidence="3">The sequence shown here is derived from an EMBL/GenBank/DDBJ whole genome shotgun (WGS) entry which is preliminary data.</text>
</comment>
<dbReference type="SUPFAM" id="SSF55315">
    <property type="entry name" value="L30e-like"/>
    <property type="match status" value="1"/>
</dbReference>
<feature type="domain" description="Ribosomal protein eL8/eL30/eS12/Gadd45" evidence="2">
    <location>
        <begin position="88"/>
        <end position="172"/>
    </location>
</feature>
<sequence length="226" mass="24989">MSEKKRRTSASASVAKSQKKKVWGSKQVLASPFASTFPSAKPGTKEAVLQIIVQLFPTPFITRKTRPSKASQDSDRARKDDQHDTRNSKPPRMLCGINEVTRALEKNRVEVVIVSRDVTPAFLVTHIPILCFLTSAKLVVLPGDGTELGHLLGTKRLLAFGLLRKTSDHSKDTELADLLIERLVPHSTPLEYPWLAAIKGKKVPTLPDPVMIPHKTKKEILAPLQP</sequence>